<protein>
    <recommendedName>
        <fullName evidence="4 5">Large ribosomal subunit protein uL4</fullName>
    </recommendedName>
</protein>
<evidence type="ECO:0000256" key="2">
    <source>
        <dbReference type="ARBA" id="ARBA00022980"/>
    </source>
</evidence>
<evidence type="ECO:0000256" key="4">
    <source>
        <dbReference type="ARBA" id="ARBA00035244"/>
    </source>
</evidence>
<keyword evidence="3 5" id="KW-0687">Ribonucleoprotein</keyword>
<dbReference type="NCBIfam" id="TIGR03953">
    <property type="entry name" value="rplD_bact"/>
    <property type="match status" value="1"/>
</dbReference>
<comment type="function">
    <text evidence="5">One of the primary rRNA binding proteins, this protein initially binds near the 5'-end of the 23S rRNA. It is important during the early stages of 50S assembly. It makes multiple contacts with different domains of the 23S rRNA in the assembled 50S subunit and ribosome.</text>
</comment>
<dbReference type="InterPro" id="IPR023574">
    <property type="entry name" value="Ribosomal_uL4_dom_sf"/>
</dbReference>
<comment type="subunit">
    <text evidence="5">Part of the 50S ribosomal subunit.</text>
</comment>
<dbReference type="GO" id="GO:0005840">
    <property type="term" value="C:ribosome"/>
    <property type="evidence" value="ECO:0007669"/>
    <property type="project" value="UniProtKB-KW"/>
</dbReference>
<keyword evidence="5" id="KW-0694">RNA-binding</keyword>
<dbReference type="HAMAP" id="MF_01328_B">
    <property type="entry name" value="Ribosomal_uL4_B"/>
    <property type="match status" value="1"/>
</dbReference>
<evidence type="ECO:0000256" key="3">
    <source>
        <dbReference type="ARBA" id="ARBA00023274"/>
    </source>
</evidence>
<sequence>MTQVTVFSSKGAKVDQLKLGSEFKSKVSRPLLHQAARTFLSQMRQGTASTKTRKEVRGGGTKPWRQKGTGRARAGSIRSPLWRGGGVTFGPKPRDYTLSLPKKAKKAALKAALSSKAEEKRVLVIDKLEFKKPQTKKANEMLQKLEINKATVILTQKEANAQKSLRNISNVRALYVNEINPYYVMDCDTLVFTRQSLDELKEALAK</sequence>
<dbReference type="PANTHER" id="PTHR10746:SF6">
    <property type="entry name" value="LARGE RIBOSOMAL SUBUNIT PROTEIN UL4M"/>
    <property type="match status" value="1"/>
</dbReference>
<evidence type="ECO:0000313" key="7">
    <source>
        <dbReference type="EMBL" id="AKQ04463.1"/>
    </source>
</evidence>
<organism evidence="7">
    <name type="scientific">uncultured actinobacterium Rifle_16ft_4_minimus_550</name>
    <dbReference type="NCBI Taxonomy" id="1665149"/>
    <lineage>
        <taxon>Bacteria</taxon>
        <taxon>Bacillati</taxon>
        <taxon>Actinomycetota</taxon>
        <taxon>Actinomycetes</taxon>
        <taxon>marine Actinobacteria clade</taxon>
        <taxon>environmental samples</taxon>
    </lineage>
</organism>
<dbReference type="InterPro" id="IPR002136">
    <property type="entry name" value="Ribosomal_uL4"/>
</dbReference>
<dbReference type="GO" id="GO:0006412">
    <property type="term" value="P:translation"/>
    <property type="evidence" value="ECO:0007669"/>
    <property type="project" value="UniProtKB-UniRule"/>
</dbReference>
<dbReference type="AlphaFoldDB" id="A0A0H4T993"/>
<keyword evidence="2 5" id="KW-0689">Ribosomal protein</keyword>
<comment type="function">
    <text evidence="5">Forms part of the polypeptide exit tunnel.</text>
</comment>
<dbReference type="GO" id="GO:1990904">
    <property type="term" value="C:ribonucleoprotein complex"/>
    <property type="evidence" value="ECO:0007669"/>
    <property type="project" value="UniProtKB-KW"/>
</dbReference>
<evidence type="ECO:0000256" key="1">
    <source>
        <dbReference type="ARBA" id="ARBA00010528"/>
    </source>
</evidence>
<dbReference type="Gene3D" id="3.40.1370.10">
    <property type="match status" value="1"/>
</dbReference>
<proteinExistence type="inferred from homology"/>
<evidence type="ECO:0000256" key="6">
    <source>
        <dbReference type="SAM" id="MobiDB-lite"/>
    </source>
</evidence>
<dbReference type="PANTHER" id="PTHR10746">
    <property type="entry name" value="50S RIBOSOMAL PROTEIN L4"/>
    <property type="match status" value="1"/>
</dbReference>
<dbReference type="SUPFAM" id="SSF52166">
    <property type="entry name" value="Ribosomal protein L4"/>
    <property type="match status" value="1"/>
</dbReference>
<evidence type="ECO:0000256" key="5">
    <source>
        <dbReference type="HAMAP-Rule" id="MF_01328"/>
    </source>
</evidence>
<comment type="similarity">
    <text evidence="1 5">Belongs to the universal ribosomal protein uL4 family.</text>
</comment>
<gene>
    <name evidence="5" type="primary">rplD</name>
</gene>
<dbReference type="GO" id="GO:0003735">
    <property type="term" value="F:structural constituent of ribosome"/>
    <property type="evidence" value="ECO:0007669"/>
    <property type="project" value="InterPro"/>
</dbReference>
<dbReference type="Pfam" id="PF00573">
    <property type="entry name" value="Ribosomal_L4"/>
    <property type="match status" value="1"/>
</dbReference>
<name>A0A0H4T993_9ACTN</name>
<dbReference type="GO" id="GO:0019843">
    <property type="term" value="F:rRNA binding"/>
    <property type="evidence" value="ECO:0007669"/>
    <property type="project" value="UniProtKB-UniRule"/>
</dbReference>
<keyword evidence="5" id="KW-0699">rRNA-binding</keyword>
<accession>A0A0H4T993</accession>
<feature type="region of interest" description="Disordered" evidence="6">
    <location>
        <begin position="44"/>
        <end position="75"/>
    </location>
</feature>
<dbReference type="EMBL" id="KT007039">
    <property type="protein sequence ID" value="AKQ04463.1"/>
    <property type="molecule type" value="Genomic_DNA"/>
</dbReference>
<reference evidence="7" key="1">
    <citation type="journal article" date="2015" name="ISME J.">
        <title>Aquifer environment selects for microbial species cohorts in sediment and groundwater.</title>
        <authorList>
            <person name="Hug L.A."/>
            <person name="Thomas B.C."/>
            <person name="Brown C.T."/>
            <person name="Frischkorn K.R."/>
            <person name="Williams K.H."/>
            <person name="Tringe S.G."/>
            <person name="Banfield J.F."/>
        </authorList>
    </citation>
    <scope>NUCLEOTIDE SEQUENCE</scope>
</reference>
<dbReference type="InterPro" id="IPR013005">
    <property type="entry name" value="Ribosomal_uL4-like"/>
</dbReference>